<dbReference type="EMBL" id="FP885907">
    <property type="protein sequence ID" value="CBJ54038.1"/>
    <property type="molecule type" value="Genomic_DNA"/>
</dbReference>
<evidence type="ECO:0000313" key="1">
    <source>
        <dbReference type="EMBL" id="CBJ54038.1"/>
    </source>
</evidence>
<organism evidence="1">
    <name type="scientific">Ralstonia solanacearum CFBP2957</name>
    <dbReference type="NCBI Taxonomy" id="859656"/>
    <lineage>
        <taxon>Bacteria</taxon>
        <taxon>Pseudomonadati</taxon>
        <taxon>Pseudomonadota</taxon>
        <taxon>Betaproteobacteria</taxon>
        <taxon>Burkholderiales</taxon>
        <taxon>Burkholderiaceae</taxon>
        <taxon>Ralstonia</taxon>
        <taxon>Ralstonia solanacearum species complex</taxon>
    </lineage>
</organism>
<reference evidence="1" key="1">
    <citation type="journal article" date="2010" name="BMC Genomics">
        <title>Genomes of three tomato pathogens within the Ralstonia solanacearum species complex reveal significant evolutionary divergence.</title>
        <authorList>
            <person name="Remenant B."/>
            <person name="Coupat-Goutaland B."/>
            <person name="Guidot A."/>
            <person name="Cellier G."/>
            <person name="Wicker E."/>
            <person name="Allen C."/>
            <person name="Fegan M."/>
            <person name="Pruvost O."/>
            <person name="Elbaz M."/>
            <person name="Calteau A."/>
            <person name="Salvignol G."/>
            <person name="Mornico D."/>
            <person name="Mangenot S."/>
            <person name="Barbe V."/>
            <person name="Medigue C."/>
            <person name="Prior P."/>
        </authorList>
    </citation>
    <scope>NUCLEOTIDE SEQUENCE [LARGE SCALE GENOMIC DNA]</scope>
    <source>
        <strain evidence="1">CFBP2957</strain>
        <plasmid evidence="1">RCFBPv3_mp</plasmid>
    </source>
</reference>
<dbReference type="AlphaFoldDB" id="D8P552"/>
<sequence length="56" mass="6465">MFQGAALTLNGFPLLKRIRDRGMHWRGESRLSRAKMRLNNISAFYAVILKVGCGWR</sequence>
<reference evidence="1" key="2">
    <citation type="submission" date="2010-02" db="EMBL/GenBank/DDBJ databases">
        <authorList>
            <person name="Genoscope - CEA"/>
        </authorList>
    </citation>
    <scope>NUCLEOTIDE SEQUENCE</scope>
    <source>
        <strain evidence="1">CFBP2957</strain>
        <plasmid evidence="1">RCFBPv3_mp</plasmid>
    </source>
</reference>
<accession>D8P552</accession>
<geneLocation type="plasmid" evidence="1">
    <name>RCFBPv3_mp</name>
</geneLocation>
<name>D8P552_RALSL</name>
<gene>
    <name evidence="1" type="ORF">RCFBP_mp20612</name>
</gene>
<evidence type="ECO:0008006" key="2">
    <source>
        <dbReference type="Google" id="ProtNLM"/>
    </source>
</evidence>
<proteinExistence type="predicted"/>
<protein>
    <recommendedName>
        <fullName evidence="2">Transposase</fullName>
    </recommendedName>
</protein>
<keyword evidence="1" id="KW-0614">Plasmid</keyword>